<reference evidence="4 5" key="1">
    <citation type="journal article" date="2018" name="Evol. Lett.">
        <title>Horizontal gene cluster transfer increased hallucinogenic mushroom diversity.</title>
        <authorList>
            <person name="Reynolds H.T."/>
            <person name="Vijayakumar V."/>
            <person name="Gluck-Thaler E."/>
            <person name="Korotkin H.B."/>
            <person name="Matheny P.B."/>
            <person name="Slot J.C."/>
        </authorList>
    </citation>
    <scope>NUCLEOTIDE SEQUENCE [LARGE SCALE GENOMIC DNA]</scope>
    <source>
        <strain evidence="4 5">SRW20</strain>
    </source>
</reference>
<keyword evidence="3" id="KW-0862">Zinc</keyword>
<dbReference type="GO" id="GO:0008270">
    <property type="term" value="F:zinc ion binding"/>
    <property type="evidence" value="ECO:0007669"/>
    <property type="project" value="UniProtKB-KW"/>
</dbReference>
<dbReference type="InterPro" id="IPR043145">
    <property type="entry name" value="Znf_ZZ_sf"/>
</dbReference>
<dbReference type="OrthoDB" id="2122982at2759"/>
<dbReference type="Proteomes" id="UP000284706">
    <property type="component" value="Unassembled WGS sequence"/>
</dbReference>
<accession>A0A409YDL7</accession>
<dbReference type="EMBL" id="NHYE01000966">
    <property type="protein sequence ID" value="PPR01087.1"/>
    <property type="molecule type" value="Genomic_DNA"/>
</dbReference>
<evidence type="ECO:0008006" key="6">
    <source>
        <dbReference type="Google" id="ProtNLM"/>
    </source>
</evidence>
<comment type="caution">
    <text evidence="4">The sequence shown here is derived from an EMBL/GenBank/DDBJ whole genome shotgun (WGS) entry which is preliminary data.</text>
</comment>
<evidence type="ECO:0000313" key="5">
    <source>
        <dbReference type="Proteomes" id="UP000284706"/>
    </source>
</evidence>
<name>A0A409YDL7_9AGAR</name>
<evidence type="ECO:0000313" key="4">
    <source>
        <dbReference type="EMBL" id="PPR01087.1"/>
    </source>
</evidence>
<sequence>MEYPPGQLVFPGPLLHEDVGSHSKLNDRLTAASTTDQERLWQELARFYTENEQTIDKATKTDVATGASGIDPSDLSIAIDTFTETTKVILDGLVMLGNVHPILGGKHLIFQRAMPKRLITDLAVAIFAFHSVISLDLTRRDNNKKVMAVKLQMQNMMCTMFQFRKLKHIHIQEQEKAQQTVILQRLVTIIADDIKACGSDLNYYMDRKLIAKLVNAKIYEHRFANYIETFALRRSELQGLLTAYTASGVDFANKTLIAVGSKLDSVDDKLSRILRALDSPSEKEALIFIEENGGAENCIIKEELFQRLLSKAGQASEAPKSSDFQREELNELRRTLLLELGSNLEEALAKNHARFEKLLAVQSNNLERLSDQMAEQGLILQRHDMRLDKLVTTSLLILEEGRLVKKAVVPSLNIKLKDEELQRIWDRMGLKRSVKATTFILTFRDHFLSDHSAVNTPFAAPLSPLRPGTSPLLLSTEDTVGENAPSDVPAGVDPDIWLLKYIDVIHVRPIVEAIDEDGSGFISVKEANKFALSKPKGWNLLRWMAYWAAGWHISITNYRSKLYSIIRQMHDVLDSVLLVNRYYINRYFDHYNILHYVEGLLRSTNPLPSNTPRDSRLVELVKEMSDLTEHRILANLKGVSFAIKSTSDVMLVVGSGRVETQWIYPLLYLLLKRHLEIIELGQKVVLNPNEMETHTSSLSAVFVVFNERKQRLEAIFRQMYRDVDAQFRNYAYGMFFASFKELDPKLSENTLLTYKGVDEDNHADPLPPSHDPDLSILTEGIGPLVNFEKIRIATLPRCDDHVQHAIEGAWTGICIGRKESELTYAICLQLVLGPIVDRKLSGAGQSLFSSVEIDGHVELPEQEAGSVSAPISVFIKMMRKETDHNEIFCNGIYDEETQTIRGSWLYYGTSGALSFPFVDAETKARFEEFVDNENFGYFYLTKGSGDILRFRYLLDDPNCNPSWTLARKRWAYSTRVTLFQVQRQKGSRTFWRARVGECRRLIELLIRTWLEASGPRGYITTAEVQERLRLMSSLHPSVSIVVGEIASYYFERYTFATSTAVCDVCSQLIIFTRFVCITCQEETFNDEVDMCAECIDSTEFTNLNKFVHHPSHSLVRFTRRFFYCQRTVVIPRARLLAAKIQASFKASGITGVNVARHSSDNGISTKSDADNIIMSRPALTKLICSCCGKDLELPCWVCVTCEPDTLLCSECEFGNTPVQQWKTASKHLECHPLLRISHIEEFKTDDLKTNKLGKNLESTMDTVAGLEHKVNSQFQEVKTLLDEVARRLEQLPDGARSPILHADLTASPQGLESADTMVLANTGQGRRSVESVLRDDRLQNIEDRLDRLEKKSDSQFGALTSLIQELISTMRLQNVGLEQS</sequence>
<proteinExistence type="predicted"/>
<gene>
    <name evidence="4" type="ORF">CVT26_015993</name>
</gene>
<evidence type="ECO:0000256" key="2">
    <source>
        <dbReference type="ARBA" id="ARBA00022771"/>
    </source>
</evidence>
<dbReference type="SUPFAM" id="SSF57850">
    <property type="entry name" value="RING/U-box"/>
    <property type="match status" value="1"/>
</dbReference>
<dbReference type="InParanoid" id="A0A409YDL7"/>
<keyword evidence="5" id="KW-1185">Reference proteome</keyword>
<evidence type="ECO:0000256" key="3">
    <source>
        <dbReference type="ARBA" id="ARBA00022833"/>
    </source>
</evidence>
<protein>
    <recommendedName>
        <fullName evidence="6">EF-hand domain-containing protein</fullName>
    </recommendedName>
</protein>
<evidence type="ECO:0000256" key="1">
    <source>
        <dbReference type="ARBA" id="ARBA00022723"/>
    </source>
</evidence>
<keyword evidence="1" id="KW-0479">Metal-binding</keyword>
<organism evidence="4 5">
    <name type="scientific">Gymnopilus dilepis</name>
    <dbReference type="NCBI Taxonomy" id="231916"/>
    <lineage>
        <taxon>Eukaryota</taxon>
        <taxon>Fungi</taxon>
        <taxon>Dikarya</taxon>
        <taxon>Basidiomycota</taxon>
        <taxon>Agaricomycotina</taxon>
        <taxon>Agaricomycetes</taxon>
        <taxon>Agaricomycetidae</taxon>
        <taxon>Agaricales</taxon>
        <taxon>Agaricineae</taxon>
        <taxon>Hymenogastraceae</taxon>
        <taxon>Gymnopilus</taxon>
    </lineage>
</organism>
<keyword evidence="2" id="KW-0863">Zinc-finger</keyword>
<dbReference type="STRING" id="231916.A0A409YDL7"/>
<dbReference type="Gene3D" id="3.30.60.90">
    <property type="match status" value="1"/>
</dbReference>